<protein>
    <submittedName>
        <fullName evidence="1">Uncharacterized protein</fullName>
    </submittedName>
</protein>
<proteinExistence type="predicted"/>
<accession>A0A6A4VUH3</accession>
<reference evidence="1 2" key="1">
    <citation type="submission" date="2019-07" db="EMBL/GenBank/DDBJ databases">
        <title>Draft genome assembly of a fouling barnacle, Amphibalanus amphitrite (Darwin, 1854): The first reference genome for Thecostraca.</title>
        <authorList>
            <person name="Kim W."/>
        </authorList>
    </citation>
    <scope>NUCLEOTIDE SEQUENCE [LARGE SCALE GENOMIC DNA]</scope>
    <source>
        <strain evidence="1">SNU_AA5</strain>
        <tissue evidence="1">Soma without cirri and trophi</tissue>
    </source>
</reference>
<keyword evidence="2" id="KW-1185">Reference proteome</keyword>
<evidence type="ECO:0000313" key="2">
    <source>
        <dbReference type="Proteomes" id="UP000440578"/>
    </source>
</evidence>
<dbReference type="OrthoDB" id="6397875at2759"/>
<dbReference type="AlphaFoldDB" id="A0A6A4VUH3"/>
<evidence type="ECO:0000313" key="1">
    <source>
        <dbReference type="EMBL" id="KAF0294432.1"/>
    </source>
</evidence>
<sequence>MRLPIAPCPVIRHWTGCVSEGVAKLRHLKTVQRFTYDVIVPWAIDSERSRVACRRLFRLSQSRMYWENPSQDSPTSCLGSGLPPKQSIPCLTRLRERRGRPAYVMFIGDSRARIIFMKIRETLKLLWRRYILHDTYQSSRNATFWERGRRLRCPHATPMFHGTKYLRWVCHLEVLSDLVRATFYWAPYVGAGYAERLAVVEEDCRSGRPCPDLIVMTLGMWYAKMAIDRPHLTRPERPMHFQADLESLVPVLRNLSVHSQLVYRVDGPDFMDGYGNKSVVNGAILTINAMATETLRKVPGLQLWSSSLAETIRFQHSVCLQLAAIHTPVLGRHRDQCLDENHVAETVRLSAAAAIVRYLCRDTEPHPAGHCCLT</sequence>
<comment type="caution">
    <text evidence="1">The sequence shown here is derived from an EMBL/GenBank/DDBJ whole genome shotgun (WGS) entry which is preliminary data.</text>
</comment>
<dbReference type="EMBL" id="VIIS01001688">
    <property type="protein sequence ID" value="KAF0294432.1"/>
    <property type="molecule type" value="Genomic_DNA"/>
</dbReference>
<dbReference type="Proteomes" id="UP000440578">
    <property type="component" value="Unassembled WGS sequence"/>
</dbReference>
<name>A0A6A4VUH3_AMPAM</name>
<gene>
    <name evidence="1" type="ORF">FJT64_007903</name>
</gene>
<organism evidence="1 2">
    <name type="scientific">Amphibalanus amphitrite</name>
    <name type="common">Striped barnacle</name>
    <name type="synonym">Balanus amphitrite</name>
    <dbReference type="NCBI Taxonomy" id="1232801"/>
    <lineage>
        <taxon>Eukaryota</taxon>
        <taxon>Metazoa</taxon>
        <taxon>Ecdysozoa</taxon>
        <taxon>Arthropoda</taxon>
        <taxon>Crustacea</taxon>
        <taxon>Multicrustacea</taxon>
        <taxon>Cirripedia</taxon>
        <taxon>Thoracica</taxon>
        <taxon>Thoracicalcarea</taxon>
        <taxon>Balanomorpha</taxon>
        <taxon>Balanoidea</taxon>
        <taxon>Balanidae</taxon>
        <taxon>Amphibalaninae</taxon>
        <taxon>Amphibalanus</taxon>
    </lineage>
</organism>